<dbReference type="OrthoDB" id="9807212at2"/>
<dbReference type="Pfam" id="PF07993">
    <property type="entry name" value="NAD_binding_4"/>
    <property type="match status" value="1"/>
</dbReference>
<dbReference type="GO" id="GO:0080019">
    <property type="term" value="F:alcohol-forming very long-chain fatty acyl-CoA reductase activity"/>
    <property type="evidence" value="ECO:0007669"/>
    <property type="project" value="InterPro"/>
</dbReference>
<dbReference type="GO" id="GO:0035336">
    <property type="term" value="P:long-chain fatty-acyl-CoA metabolic process"/>
    <property type="evidence" value="ECO:0007669"/>
    <property type="project" value="TreeGrafter"/>
</dbReference>
<dbReference type="InterPro" id="IPR036291">
    <property type="entry name" value="NAD(P)-bd_dom_sf"/>
</dbReference>
<evidence type="ECO:0000313" key="3">
    <source>
        <dbReference type="EMBL" id="TWU18670.1"/>
    </source>
</evidence>
<dbReference type="Gene3D" id="3.40.50.720">
    <property type="entry name" value="NAD(P)-binding Rossmann-like Domain"/>
    <property type="match status" value="1"/>
</dbReference>
<dbReference type="PANTHER" id="PTHR11011:SF45">
    <property type="entry name" value="FATTY ACYL-COA REDUCTASE CG8306-RELATED"/>
    <property type="match status" value="1"/>
</dbReference>
<dbReference type="RefSeq" id="WP_146405678.1">
    <property type="nucleotide sequence ID" value="NZ_SJPU01000001.1"/>
</dbReference>
<evidence type="ECO:0000313" key="4">
    <source>
        <dbReference type="Proteomes" id="UP000319908"/>
    </source>
</evidence>
<dbReference type="InterPro" id="IPR013120">
    <property type="entry name" value="FAR_NAD-bd"/>
</dbReference>
<evidence type="ECO:0000259" key="2">
    <source>
        <dbReference type="Pfam" id="PF07993"/>
    </source>
</evidence>
<dbReference type="AlphaFoldDB" id="A0A5C6C275"/>
<feature type="domain" description="Thioester reductase (TE)" evidence="2">
    <location>
        <begin position="12"/>
        <end position="261"/>
    </location>
</feature>
<evidence type="ECO:0000256" key="1">
    <source>
        <dbReference type="SAM" id="MobiDB-lite"/>
    </source>
</evidence>
<sequence length="549" mass="61269">MRTRSHRNYVILTGATGLLGEYLIRDLVAKGVSLAVIARPSRNLSADQRVAAICRRWQRLSGQALPRPVVLEGHLNEPGWGLSRDQHRWIANNCDCLLNNAASLEFVAASREAEPWKTNFHGTERMLELAENWGIADLHHVSTAYVCGRRTGKILETELDEGQQFGNDYESSKCASELMVRAASDCFESTTILRPAIITGDYYTGYTSTFHGLYAPLKIAASLLHRAPLFEVSEQSLVATLGLSGDEEKNFVPVDWVSNAISSIVCDRDLHGRTYHLTAERRTSCELLADEMHEVFSEHALEVLWQEVEKSKASRKFANGKPTSPKEEPTFSVETMQASFRSQMEIYQAYWRNDPVFDRTQLTAALPHLPPPAVDRECIRRLCRYALKKNFGWPRPPVVMPAFNAAAKLRSQGFHSQPQATSDVRPSDLNLRILGDGGGDFAVRFSPDNAEATWVNAGFDVNQTRTCVMSAATLQRLIDEDFSLPRAISLGAVVMMSASRTPGTCSGTDVHRSGEGRSGHEMDFCRNSMERWMKGLSEETTQHAYSIPR</sequence>
<organism evidence="3 4">
    <name type="scientific">Allorhodopirellula heiligendammensis</name>
    <dbReference type="NCBI Taxonomy" id="2714739"/>
    <lineage>
        <taxon>Bacteria</taxon>
        <taxon>Pseudomonadati</taxon>
        <taxon>Planctomycetota</taxon>
        <taxon>Planctomycetia</taxon>
        <taxon>Pirellulales</taxon>
        <taxon>Pirellulaceae</taxon>
        <taxon>Allorhodopirellula</taxon>
    </lineage>
</organism>
<name>A0A5C6C275_9BACT</name>
<accession>A0A5C6C275</accession>
<dbReference type="InterPro" id="IPR026055">
    <property type="entry name" value="FAR"/>
</dbReference>
<comment type="caution">
    <text evidence="3">The sequence shown here is derived from an EMBL/GenBank/DDBJ whole genome shotgun (WGS) entry which is preliminary data.</text>
</comment>
<proteinExistence type="predicted"/>
<reference evidence="3 4" key="1">
    <citation type="journal article" date="2020" name="Antonie Van Leeuwenhoek">
        <title>Rhodopirellula heiligendammensis sp. nov., Rhodopirellula pilleata sp. nov., and Rhodopirellula solitaria sp. nov. isolated from natural or artificial marine surfaces in Northern Germany and California, USA, and emended description of the genus Rhodopirellula.</title>
        <authorList>
            <person name="Kallscheuer N."/>
            <person name="Wiegand S."/>
            <person name="Jogler M."/>
            <person name="Boedeker C."/>
            <person name="Peeters S.H."/>
            <person name="Rast P."/>
            <person name="Heuer A."/>
            <person name="Jetten M.S.M."/>
            <person name="Rohde M."/>
            <person name="Jogler C."/>
        </authorList>
    </citation>
    <scope>NUCLEOTIDE SEQUENCE [LARGE SCALE GENOMIC DNA]</scope>
    <source>
        <strain evidence="3 4">Poly21</strain>
    </source>
</reference>
<feature type="region of interest" description="Disordered" evidence="1">
    <location>
        <begin position="501"/>
        <end position="521"/>
    </location>
</feature>
<dbReference type="PANTHER" id="PTHR11011">
    <property type="entry name" value="MALE STERILITY PROTEIN 2-RELATED"/>
    <property type="match status" value="1"/>
</dbReference>
<dbReference type="EMBL" id="SJPU01000001">
    <property type="protein sequence ID" value="TWU18670.1"/>
    <property type="molecule type" value="Genomic_DNA"/>
</dbReference>
<protein>
    <submittedName>
        <fullName evidence="3">Linear gramicidin synthase subunit D</fullName>
    </submittedName>
</protein>
<dbReference type="CDD" id="cd05263">
    <property type="entry name" value="MupV_like_SDR_e"/>
    <property type="match status" value="1"/>
</dbReference>
<dbReference type="SUPFAM" id="SSF51735">
    <property type="entry name" value="NAD(P)-binding Rossmann-fold domains"/>
    <property type="match status" value="1"/>
</dbReference>
<gene>
    <name evidence="3" type="primary">lgrD</name>
    <name evidence="3" type="ORF">Poly21_08340</name>
</gene>
<feature type="compositionally biased region" description="Basic and acidic residues" evidence="1">
    <location>
        <begin position="509"/>
        <end position="521"/>
    </location>
</feature>
<dbReference type="Proteomes" id="UP000319908">
    <property type="component" value="Unassembled WGS sequence"/>
</dbReference>
<keyword evidence="4" id="KW-1185">Reference proteome</keyword>